<organism evidence="1 2">
    <name type="scientific">Candidatus Epulonipiscium fishelsonii</name>
    <dbReference type="NCBI Taxonomy" id="77094"/>
    <lineage>
        <taxon>Bacteria</taxon>
        <taxon>Bacillati</taxon>
        <taxon>Bacillota</taxon>
        <taxon>Clostridia</taxon>
        <taxon>Lachnospirales</taxon>
        <taxon>Lachnospiraceae</taxon>
        <taxon>Candidatus Epulonipiscium</taxon>
    </lineage>
</organism>
<dbReference type="EMBL" id="LJDB01000073">
    <property type="protein sequence ID" value="ONI39084.1"/>
    <property type="molecule type" value="Genomic_DNA"/>
</dbReference>
<accession>A0ACC8X9M8</accession>
<gene>
    <name evidence="1" type="ORF">AN396_09435</name>
</gene>
<evidence type="ECO:0000313" key="1">
    <source>
        <dbReference type="EMBL" id="ONI39084.1"/>
    </source>
</evidence>
<comment type="caution">
    <text evidence="1">The sequence shown here is derived from an EMBL/GenBank/DDBJ whole genome shotgun (WGS) entry which is preliminary data.</text>
</comment>
<keyword evidence="2" id="KW-1185">Reference proteome</keyword>
<reference evidence="1" key="1">
    <citation type="submission" date="2016-08" db="EMBL/GenBank/DDBJ databases">
        <authorList>
            <person name="Ngugi D.K."/>
            <person name="Miyake S."/>
            <person name="Stingl U."/>
        </authorList>
    </citation>
    <scope>NUCLEOTIDE SEQUENCE</scope>
    <source>
        <strain evidence="1">SCG-B11WGA-EpuloA1</strain>
    </source>
</reference>
<protein>
    <submittedName>
        <fullName evidence="1">Uncharacterized protein</fullName>
    </submittedName>
</protein>
<evidence type="ECO:0000313" key="2">
    <source>
        <dbReference type="Proteomes" id="UP000188605"/>
    </source>
</evidence>
<name>A0ACC8X9M8_9FIRM</name>
<sequence length="570" mass="67269">MKTVLVSLNAKFIHSSLALRYIKDYCSYDIETIEFTINHEENLIIKTIYNASPDILGFSCYIWNIKYIKSLIPILKKIMPNIKIVLGGPEVSFESRNLLNELPIDIIMEGEGEQTWQEYLDYIHEKRVDIKNIDGLVYKQNKQIVVNDARQPLKMALLPFVYKNMDGLENKIIYYEASRGCPFNCQYCISSLEKQVRFLPIERVKRELQHFLDMNVAQVKFIDRTFNAKKDFALEIWMYIVQNDNGITNFHFEIAAELLTKSTLEVLSGARKGLIQFEIGVQSTNIDTLIAIKRFMPFEKISIITKKIASLGNIHQHLDLIAGLPYEGYSSFKKSFNDVISVRPEQLQLGFLKVLKGSGLYFDGDKYGIVYKEEAPYEVLYTKNISYKEILKLHLIEEMLEKYYNSRRFNASIEYLFSLFNTPFDFFEELGEYWECNKYDEISHKKLTYYKYLLEFAQNISNCNIDYLKELLRWDMLSHENVKEIPSIYTTLDQVPYKNEIINKLKDPQWAIQFGEEFVQKISKQKFRSIHIEFFKYNMFKEEILLNPQGIIFDYTYGNNMIKTYYIKEN</sequence>
<proteinExistence type="predicted"/>
<dbReference type="Proteomes" id="UP000188605">
    <property type="component" value="Unassembled WGS sequence"/>
</dbReference>